<feature type="region of interest" description="Disordered" evidence="1">
    <location>
        <begin position="194"/>
        <end position="215"/>
    </location>
</feature>
<evidence type="ECO:0000313" key="3">
    <source>
        <dbReference type="EMBL" id="KAK1736240.1"/>
    </source>
</evidence>
<evidence type="ECO:0000313" key="4">
    <source>
        <dbReference type="Proteomes" id="UP001224775"/>
    </source>
</evidence>
<accession>A0AAD8XZD1</accession>
<proteinExistence type="predicted"/>
<feature type="compositionally biased region" description="Gly residues" evidence="1">
    <location>
        <begin position="198"/>
        <end position="210"/>
    </location>
</feature>
<organism evidence="3 4">
    <name type="scientific">Skeletonema marinoi</name>
    <dbReference type="NCBI Taxonomy" id="267567"/>
    <lineage>
        <taxon>Eukaryota</taxon>
        <taxon>Sar</taxon>
        <taxon>Stramenopiles</taxon>
        <taxon>Ochrophyta</taxon>
        <taxon>Bacillariophyta</taxon>
        <taxon>Coscinodiscophyceae</taxon>
        <taxon>Thalassiosirophycidae</taxon>
        <taxon>Thalassiosirales</taxon>
        <taxon>Skeletonemataceae</taxon>
        <taxon>Skeletonema</taxon>
        <taxon>Skeletonema marinoi-dohrnii complex</taxon>
    </lineage>
</organism>
<evidence type="ECO:0000256" key="2">
    <source>
        <dbReference type="SAM" id="SignalP"/>
    </source>
</evidence>
<evidence type="ECO:0000256" key="1">
    <source>
        <dbReference type="SAM" id="MobiDB-lite"/>
    </source>
</evidence>
<name>A0AAD8XZD1_9STRA</name>
<keyword evidence="2" id="KW-0732">Signal</keyword>
<dbReference type="EMBL" id="JATAAI010000029">
    <property type="protein sequence ID" value="KAK1736240.1"/>
    <property type="molecule type" value="Genomic_DNA"/>
</dbReference>
<protein>
    <submittedName>
        <fullName evidence="3">Uncharacterized protein</fullName>
    </submittedName>
</protein>
<dbReference type="AlphaFoldDB" id="A0AAD8XZD1"/>
<feature type="chain" id="PRO_5042261618" evidence="2">
    <location>
        <begin position="17"/>
        <end position="304"/>
    </location>
</feature>
<feature type="signal peptide" evidence="2">
    <location>
        <begin position="1"/>
        <end position="16"/>
    </location>
</feature>
<sequence length="304" mass="31062">MKIQIVFLSLLAAAHARHEPKGLRGGDEHDLELVGFTVVPKGNSATAHCGSGSQCCVTVTGSFEWKINTGIQQFGGSCQEPLSNGSLTLSNCKESTSCSVSCDGNCNVVVKAGSGSAGLPGRAGSPGGYGNNGGQDYSGYGWPKSKWQWPKSKWQWPASGWPHDTTGRSGTVRVPARTGVVPVPYGGAGRVGTAHGSGRAGAGVGKGGRGAVSPGGTRQINHIISRGKSASIQCGSGSQCCVTGTFKTINNVGIMTIGGGGSCQGYTMTNGSLSNCQSNSCSVSCDERCSVRVPAGYDMNMDEE</sequence>
<dbReference type="Proteomes" id="UP001224775">
    <property type="component" value="Unassembled WGS sequence"/>
</dbReference>
<gene>
    <name evidence="3" type="ORF">QTG54_012840</name>
</gene>
<reference evidence="3" key="1">
    <citation type="submission" date="2023-06" db="EMBL/GenBank/DDBJ databases">
        <title>Survivors Of The Sea: Transcriptome response of Skeletonema marinoi to long-term dormancy.</title>
        <authorList>
            <person name="Pinder M.I.M."/>
            <person name="Kourtchenko O."/>
            <person name="Robertson E.K."/>
            <person name="Larsson T."/>
            <person name="Maumus F."/>
            <person name="Osuna-Cruz C.M."/>
            <person name="Vancaester E."/>
            <person name="Stenow R."/>
            <person name="Vandepoele K."/>
            <person name="Ploug H."/>
            <person name="Bruchert V."/>
            <person name="Godhe A."/>
            <person name="Topel M."/>
        </authorList>
    </citation>
    <scope>NUCLEOTIDE SEQUENCE</scope>
    <source>
        <strain evidence="3">R05AC</strain>
    </source>
</reference>
<keyword evidence="4" id="KW-1185">Reference proteome</keyword>
<comment type="caution">
    <text evidence="3">The sequence shown here is derived from an EMBL/GenBank/DDBJ whole genome shotgun (WGS) entry which is preliminary data.</text>
</comment>